<dbReference type="PANTHER" id="PTHR31476:SF14">
    <property type="entry name" value="OS09G0473400 PROTEIN"/>
    <property type="match status" value="1"/>
</dbReference>
<dbReference type="InterPro" id="IPR021099">
    <property type="entry name" value="PORR_domain"/>
</dbReference>
<proteinExistence type="predicted"/>
<reference evidence="2" key="1">
    <citation type="submission" date="2022-04" db="EMBL/GenBank/DDBJ databases">
        <title>Carnegiea gigantea Genome sequencing and assembly v2.</title>
        <authorList>
            <person name="Copetti D."/>
            <person name="Sanderson M.J."/>
            <person name="Burquez A."/>
            <person name="Wojciechowski M.F."/>
        </authorList>
    </citation>
    <scope>NUCLEOTIDE SEQUENCE</scope>
    <source>
        <strain evidence="2">SGP5-SGP5p</strain>
        <tissue evidence="2">Aerial part</tissue>
    </source>
</reference>
<dbReference type="PANTHER" id="PTHR31476">
    <property type="entry name" value="PROTEIN WHAT'S THIS FACTOR 1 HOMOLOG, CHLOROPLASTIC"/>
    <property type="match status" value="1"/>
</dbReference>
<feature type="domain" description="PORR" evidence="1">
    <location>
        <begin position="84"/>
        <end position="402"/>
    </location>
</feature>
<comment type="caution">
    <text evidence="2">The sequence shown here is derived from an EMBL/GenBank/DDBJ whole genome shotgun (WGS) entry which is preliminary data.</text>
</comment>
<dbReference type="AlphaFoldDB" id="A0A9Q1QH01"/>
<organism evidence="2 3">
    <name type="scientific">Carnegiea gigantea</name>
    <dbReference type="NCBI Taxonomy" id="171969"/>
    <lineage>
        <taxon>Eukaryota</taxon>
        <taxon>Viridiplantae</taxon>
        <taxon>Streptophyta</taxon>
        <taxon>Embryophyta</taxon>
        <taxon>Tracheophyta</taxon>
        <taxon>Spermatophyta</taxon>
        <taxon>Magnoliopsida</taxon>
        <taxon>eudicotyledons</taxon>
        <taxon>Gunneridae</taxon>
        <taxon>Pentapetalae</taxon>
        <taxon>Caryophyllales</taxon>
        <taxon>Cactineae</taxon>
        <taxon>Cactaceae</taxon>
        <taxon>Cactoideae</taxon>
        <taxon>Echinocereeae</taxon>
        <taxon>Carnegiea</taxon>
    </lineage>
</organism>
<gene>
    <name evidence="2" type="ORF">Cgig2_026295</name>
</gene>
<keyword evidence="3" id="KW-1185">Reference proteome</keyword>
<dbReference type="Pfam" id="PF11955">
    <property type="entry name" value="PORR"/>
    <property type="match status" value="1"/>
</dbReference>
<dbReference type="InterPro" id="IPR045040">
    <property type="entry name" value="PORR_fam"/>
</dbReference>
<evidence type="ECO:0000313" key="2">
    <source>
        <dbReference type="EMBL" id="KAJ8441494.1"/>
    </source>
</evidence>
<dbReference type="EMBL" id="JAKOGI010000163">
    <property type="protein sequence ID" value="KAJ8441494.1"/>
    <property type="molecule type" value="Genomic_DNA"/>
</dbReference>
<evidence type="ECO:0000313" key="3">
    <source>
        <dbReference type="Proteomes" id="UP001153076"/>
    </source>
</evidence>
<sequence length="426" mass="49859">MAWRLLKRKPSLTTKTLIPFLSPSPCPPSPPPLSPSSSPIFSLLFSSSFSTSFLVTKTPKKFKKRKKKPSPRTTPIQHESSIIPHFERLIDRDNQFRFLTRSKQYLSKQPEHVLQLDDAGKLYRELGFPRGRKVARFVAKHPLLFEIYRHNDNKMWLGFSDFMEGLLEEEDRVMESMEMERVKVVKKLLMMSKEKKMPLSKIYHCRVIFGVPDDFRDWVLKFPDDFRVVNGDDGTRVLELVKWDPALAVSALEREFMVDEEKVKRAFKFPLKHGKALDLDDDDVKRLSLLNTLPLVSPYSDGWKHDLWTLAAEKYRVGLIHEFLSLTLEKRASIHHIVEFKEEFSLTKHTYQMLSKQPRTFYLAGTEMNWVVFLKDAYDENGNLVEKDPQVVFNERLYKVVTKCYPNVTYGRKRKCQFEETGTANT</sequence>
<dbReference type="GO" id="GO:0003723">
    <property type="term" value="F:RNA binding"/>
    <property type="evidence" value="ECO:0007669"/>
    <property type="project" value="InterPro"/>
</dbReference>
<name>A0A9Q1QH01_9CARY</name>
<dbReference type="OrthoDB" id="838682at2759"/>
<protein>
    <recommendedName>
        <fullName evidence="1">PORR domain-containing protein</fullName>
    </recommendedName>
</protein>
<accession>A0A9Q1QH01</accession>
<dbReference type="Proteomes" id="UP001153076">
    <property type="component" value="Unassembled WGS sequence"/>
</dbReference>
<evidence type="ECO:0000259" key="1">
    <source>
        <dbReference type="Pfam" id="PF11955"/>
    </source>
</evidence>